<dbReference type="InterPro" id="IPR049043">
    <property type="entry name" value="WHD_RIOX1"/>
</dbReference>
<feature type="compositionally biased region" description="Basic and acidic residues" evidence="15">
    <location>
        <begin position="96"/>
        <end position="106"/>
    </location>
</feature>
<dbReference type="EMBL" id="VCGU01000008">
    <property type="protein sequence ID" value="TRY71937.1"/>
    <property type="molecule type" value="Genomic_DNA"/>
</dbReference>
<dbReference type="AlphaFoldDB" id="A0A553P2K9"/>
<evidence type="ECO:0000256" key="1">
    <source>
        <dbReference type="ARBA" id="ARBA00004123"/>
    </source>
</evidence>
<keyword evidence="5" id="KW-0156">Chromatin regulator</keyword>
<sequence>MSEVSAFQMRQALDGTQSDKKKRKILKKGQKRPPISEATVQAEMQILHKMSKSPKAKKSNKANAGKGQIVLSNGTVFNTTKKNSPKKVSPGHQKRAPKERLTKDVTDSSDGGSSGDGGDSMDNQNSPPEVECLNGDDVPLVEEVMSEMWNDSTDDDGEANLKPGRLGARNKRASQRDIELNGDNFMKMVLKSNSKMIHKAAATSDEDEQAKSEHEEDGFTEKLREAFKLDGNGLKPKTGSKRKLESGDDKTKLKKKKKKSKENGAPSKACSNLKPVEKGSLELGRETLAWIIHPVEVDQFFEDSWENRPVHIKRGQSKYYKDIFSTKVFDNILRDKHVTFGKNLDVTSFSNDQRETHNPIGRAYPPVVWDFYNNGCSLRMLNPQTFHEPVWRLCATLQELFGSMCGANIYLTPPGTQGFAPHYDDVEVFILQLEGKKRWRLYEPRTQNEKLPRFSSTNFKQNEIGSPIMDIVLEAGDMLYFPRGTIHQGNCFEDIHSLHITISAHQLNTYGDLLEKVVPVALQIALQECEDLRKGLPINYLSYAGIANSDNDGAARTKFMSTVESLMGKLFTYAPVDAGVDQMGKRLMHDSLPPYLTPREVNRCVEGDGEKWSATKQTVVNRVEIDPQTEIRLLRANCMRLVTEEDAESGEDVLRIYHNVDNTRQFREVEEPQFVEIDRDLAPAVEALQNIYPNFIKAENLPLEGLDERMRVVQDLWERKVIMTREPLESHYDDVD</sequence>
<comment type="caution">
    <text evidence="17">The sequence shown here is derived from an EMBL/GenBank/DDBJ whole genome shotgun (WGS) entry which is preliminary data.</text>
</comment>
<name>A0A553P2K9_TIGCA</name>
<evidence type="ECO:0000256" key="12">
    <source>
        <dbReference type="ARBA" id="ARBA00025670"/>
    </source>
</evidence>
<dbReference type="InterPro" id="IPR003347">
    <property type="entry name" value="JmjC_dom"/>
</dbReference>
<dbReference type="FunFam" id="3.90.930.40:FF:000001">
    <property type="entry name" value="ribosomal oxygenase 1 isoform X1"/>
    <property type="match status" value="1"/>
</dbReference>
<dbReference type="Gene3D" id="2.60.120.650">
    <property type="entry name" value="Cupin"/>
    <property type="match status" value="1"/>
</dbReference>
<evidence type="ECO:0000256" key="9">
    <source>
        <dbReference type="ARBA" id="ARBA00023015"/>
    </source>
</evidence>
<evidence type="ECO:0000313" key="17">
    <source>
        <dbReference type="EMBL" id="TRY71937.1"/>
    </source>
</evidence>
<evidence type="ECO:0000256" key="10">
    <source>
        <dbReference type="ARBA" id="ARBA00023163"/>
    </source>
</evidence>
<comment type="catalytic activity">
    <reaction evidence="13 14">
        <text>N(6),N(6)-dimethyl-L-lysyl(36)-[histone H3] + 2 2-oxoglutarate + 2 O2 = L-lysyl(36)-[histone H3] + 2 formaldehyde + 2 succinate + 2 CO2</text>
        <dbReference type="Rhea" id="RHEA:42032"/>
        <dbReference type="Rhea" id="RHEA-COMP:9785"/>
        <dbReference type="Rhea" id="RHEA-COMP:9787"/>
        <dbReference type="ChEBI" id="CHEBI:15379"/>
        <dbReference type="ChEBI" id="CHEBI:16526"/>
        <dbReference type="ChEBI" id="CHEBI:16810"/>
        <dbReference type="ChEBI" id="CHEBI:16842"/>
        <dbReference type="ChEBI" id="CHEBI:29969"/>
        <dbReference type="ChEBI" id="CHEBI:30031"/>
        <dbReference type="ChEBI" id="CHEBI:61976"/>
        <dbReference type="EC" id="1.14.11.27"/>
    </reaction>
</comment>
<evidence type="ECO:0000256" key="4">
    <source>
        <dbReference type="ARBA" id="ARBA00022723"/>
    </source>
</evidence>
<evidence type="ECO:0000256" key="8">
    <source>
        <dbReference type="ARBA" id="ARBA00023004"/>
    </source>
</evidence>
<dbReference type="Proteomes" id="UP000318571">
    <property type="component" value="Chromosome 7"/>
</dbReference>
<feature type="domain" description="JmjC" evidence="16">
    <location>
        <begin position="376"/>
        <end position="521"/>
    </location>
</feature>
<feature type="compositionally biased region" description="Basic and acidic residues" evidence="15">
    <location>
        <begin position="242"/>
        <end position="251"/>
    </location>
</feature>
<gene>
    <name evidence="17" type="ORF">TCAL_11489</name>
</gene>
<feature type="compositionally biased region" description="Basic residues" evidence="15">
    <location>
        <begin position="49"/>
        <end position="60"/>
    </location>
</feature>
<evidence type="ECO:0000256" key="5">
    <source>
        <dbReference type="ARBA" id="ARBA00022853"/>
    </source>
</evidence>
<organism evidence="17 18">
    <name type="scientific">Tigriopus californicus</name>
    <name type="common">Marine copepod</name>
    <dbReference type="NCBI Taxonomy" id="6832"/>
    <lineage>
        <taxon>Eukaryota</taxon>
        <taxon>Metazoa</taxon>
        <taxon>Ecdysozoa</taxon>
        <taxon>Arthropoda</taxon>
        <taxon>Crustacea</taxon>
        <taxon>Multicrustacea</taxon>
        <taxon>Hexanauplia</taxon>
        <taxon>Copepoda</taxon>
        <taxon>Harpacticoida</taxon>
        <taxon>Harpacticidae</taxon>
        <taxon>Tigriopus</taxon>
    </lineage>
</organism>
<keyword evidence="6 14" id="KW-0223">Dioxygenase</keyword>
<evidence type="ECO:0000256" key="15">
    <source>
        <dbReference type="SAM" id="MobiDB-lite"/>
    </source>
</evidence>
<keyword evidence="4 14" id="KW-0479">Metal-binding</keyword>
<evidence type="ECO:0000256" key="7">
    <source>
        <dbReference type="ARBA" id="ARBA00023002"/>
    </source>
</evidence>
<dbReference type="GO" id="GO:0045471">
    <property type="term" value="P:response to ethanol"/>
    <property type="evidence" value="ECO:0007669"/>
    <property type="project" value="UniProtKB-ARBA"/>
</dbReference>
<keyword evidence="8 14" id="KW-0408">Iron</keyword>
<evidence type="ECO:0000256" key="3">
    <source>
        <dbReference type="ARBA" id="ARBA00022491"/>
    </source>
</evidence>
<dbReference type="GO" id="GO:0140680">
    <property type="term" value="F:histone H3K36me/H3K36me2 demethylase activity"/>
    <property type="evidence" value="ECO:0007669"/>
    <property type="project" value="UniProtKB-EC"/>
</dbReference>
<keyword evidence="7 14" id="KW-0560">Oxidoreductase</keyword>
<dbReference type="OrthoDB" id="425950at2759"/>
<dbReference type="GO" id="GO:0005730">
    <property type="term" value="C:nucleolus"/>
    <property type="evidence" value="ECO:0007669"/>
    <property type="project" value="TreeGrafter"/>
</dbReference>
<feature type="region of interest" description="Disordered" evidence="15">
    <location>
        <begin position="1"/>
        <end position="175"/>
    </location>
</feature>
<feature type="compositionally biased region" description="Basic residues" evidence="15">
    <location>
        <begin position="20"/>
        <end position="31"/>
    </location>
</feature>
<evidence type="ECO:0000256" key="14">
    <source>
        <dbReference type="RuleBase" id="RU366061"/>
    </source>
</evidence>
<dbReference type="FunFam" id="1.10.10.1500:FF:000001">
    <property type="entry name" value="ribosomal oxygenase 1 isoform X1"/>
    <property type="match status" value="1"/>
</dbReference>
<dbReference type="Pfam" id="PF08007">
    <property type="entry name" value="JmjC_2"/>
    <property type="match status" value="1"/>
</dbReference>
<evidence type="ECO:0000313" key="18">
    <source>
        <dbReference type="Proteomes" id="UP000318571"/>
    </source>
</evidence>
<dbReference type="PANTHER" id="PTHR13096:SF8">
    <property type="entry name" value="RIBOSOMAL OXYGENASE 1"/>
    <property type="match status" value="1"/>
</dbReference>
<feature type="compositionally biased region" description="Polar residues" evidence="15">
    <location>
        <begin position="70"/>
        <end position="82"/>
    </location>
</feature>
<evidence type="ECO:0000256" key="11">
    <source>
        <dbReference type="ARBA" id="ARBA00023242"/>
    </source>
</evidence>
<dbReference type="SUPFAM" id="SSF51197">
    <property type="entry name" value="Clavaminate synthase-like"/>
    <property type="match status" value="1"/>
</dbReference>
<dbReference type="PROSITE" id="PS51184">
    <property type="entry name" value="JMJC"/>
    <property type="match status" value="1"/>
</dbReference>
<dbReference type="GO" id="GO:0032453">
    <property type="term" value="F:histone H3K4 demethylase activity"/>
    <property type="evidence" value="ECO:0007669"/>
    <property type="project" value="TreeGrafter"/>
</dbReference>
<dbReference type="InterPro" id="IPR039994">
    <property type="entry name" value="NO66-like"/>
</dbReference>
<proteinExistence type="inferred from homology"/>
<dbReference type="Gene3D" id="3.90.930.40">
    <property type="match status" value="1"/>
</dbReference>
<evidence type="ECO:0000259" key="16">
    <source>
        <dbReference type="PROSITE" id="PS51184"/>
    </source>
</evidence>
<comment type="function">
    <text evidence="12">Oxygenase that can act as both a histone lysine demethylase and a ribosomal histidine hydroxylase. Specifically demethylates 'Lys-4' (H3K4me) and 'Lys-36' (H3K36me) of histone H3, thereby playing a central role in histone code.</text>
</comment>
<reference evidence="17 18" key="1">
    <citation type="journal article" date="2018" name="Nat. Ecol. Evol.">
        <title>Genomic signatures of mitonuclear coevolution across populations of Tigriopus californicus.</title>
        <authorList>
            <person name="Barreto F.S."/>
            <person name="Watson E.T."/>
            <person name="Lima T.G."/>
            <person name="Willett C.S."/>
            <person name="Edmands S."/>
            <person name="Li W."/>
            <person name="Burton R.S."/>
        </authorList>
    </citation>
    <scope>NUCLEOTIDE SEQUENCE [LARGE SCALE GENOMIC DNA]</scope>
    <source>
        <strain evidence="17 18">San Diego</strain>
    </source>
</reference>
<keyword evidence="18" id="KW-1185">Reference proteome</keyword>
<keyword evidence="11 14" id="KW-0539">Nucleus</keyword>
<dbReference type="SMART" id="SM00558">
    <property type="entry name" value="JmjC"/>
    <property type="match status" value="1"/>
</dbReference>
<accession>A0A553P2K9</accession>
<feature type="compositionally biased region" description="Basic and acidic residues" evidence="15">
    <location>
        <begin position="209"/>
        <end position="228"/>
    </location>
</feature>
<dbReference type="PANTHER" id="PTHR13096">
    <property type="entry name" value="MINA53 MYC INDUCED NUCLEAR ANTIGEN"/>
    <property type="match status" value="1"/>
</dbReference>
<comment type="subcellular location">
    <subcellularLocation>
        <location evidence="1 14">Nucleus</location>
    </subcellularLocation>
</comment>
<keyword evidence="3" id="KW-0678">Repressor</keyword>
<evidence type="ECO:0000256" key="6">
    <source>
        <dbReference type="ARBA" id="ARBA00022964"/>
    </source>
</evidence>
<keyword evidence="9 14" id="KW-0805">Transcription regulation</keyword>
<evidence type="ECO:0000256" key="2">
    <source>
        <dbReference type="ARBA" id="ARBA00010309"/>
    </source>
</evidence>
<comment type="similarity">
    <text evidence="2">Belongs to the ROX family. NO66 subfamily.</text>
</comment>
<evidence type="ECO:0000256" key="13">
    <source>
        <dbReference type="ARBA" id="ARBA00047915"/>
    </source>
</evidence>
<comment type="cofactor">
    <cofactor evidence="14">
        <name>Fe(2+)</name>
        <dbReference type="ChEBI" id="CHEBI:29033"/>
    </cofactor>
    <text evidence="14">Binds 1 Fe(2+) ion per subunit.</text>
</comment>
<feature type="region of interest" description="Disordered" evidence="15">
    <location>
        <begin position="198"/>
        <end position="273"/>
    </location>
</feature>
<dbReference type="Pfam" id="PF21233">
    <property type="entry name" value="WHD_RIOX1"/>
    <property type="match status" value="1"/>
</dbReference>
<dbReference type="OMA" id="SEMWNDS"/>
<keyword evidence="10 14" id="KW-0804">Transcription</keyword>
<dbReference type="STRING" id="6832.A0A553P2K9"/>
<dbReference type="FunFam" id="2.60.120.650:FF:000013">
    <property type="entry name" value="Ribosomal oxygenase 1"/>
    <property type="match status" value="1"/>
</dbReference>
<dbReference type="EC" id="1.14.11.27" evidence="14"/>
<protein>
    <recommendedName>
        <fullName evidence="14">Bifunctional lysine-specific demethylase and histidyl-hydroxylase</fullName>
        <ecNumber evidence="14">1.14.11.27</ecNumber>
    </recommendedName>
</protein>
<dbReference type="Gene3D" id="1.10.10.1500">
    <property type="entry name" value="JmjC domain-containing ribosomal oxygenase (ROX), dimer domain"/>
    <property type="match status" value="1"/>
</dbReference>
<dbReference type="GO" id="GO:0005506">
    <property type="term" value="F:iron ion binding"/>
    <property type="evidence" value="ECO:0007669"/>
    <property type="project" value="UniProtKB-UniRule"/>
</dbReference>